<reference evidence="2 3" key="1">
    <citation type="submission" date="2020-02" db="EMBL/GenBank/DDBJ databases">
        <authorList>
            <person name="Ma Q."/>
            <person name="Huang Y."/>
            <person name="Song X."/>
            <person name="Pei D."/>
        </authorList>
    </citation>
    <scope>NUCLEOTIDE SEQUENCE [LARGE SCALE GENOMIC DNA]</scope>
    <source>
        <strain evidence="2">Sxm20200214</strain>
        <tissue evidence="2">Leaf</tissue>
    </source>
</reference>
<dbReference type="AlphaFoldDB" id="A0A8X8B9W6"/>
<dbReference type="Proteomes" id="UP000886595">
    <property type="component" value="Unassembled WGS sequence"/>
</dbReference>
<comment type="caution">
    <text evidence="2">The sequence shown here is derived from an EMBL/GenBank/DDBJ whole genome shotgun (WGS) entry which is preliminary data.</text>
</comment>
<dbReference type="OrthoDB" id="1750494at2759"/>
<feature type="non-terminal residue" evidence="2">
    <location>
        <position position="1"/>
    </location>
</feature>
<feature type="non-terminal residue" evidence="2">
    <location>
        <position position="148"/>
    </location>
</feature>
<name>A0A8X8B9W6_BRACI</name>
<organism evidence="2 3">
    <name type="scientific">Brassica carinata</name>
    <name type="common">Ethiopian mustard</name>
    <name type="synonym">Abyssinian cabbage</name>
    <dbReference type="NCBI Taxonomy" id="52824"/>
    <lineage>
        <taxon>Eukaryota</taxon>
        <taxon>Viridiplantae</taxon>
        <taxon>Streptophyta</taxon>
        <taxon>Embryophyta</taxon>
        <taxon>Tracheophyta</taxon>
        <taxon>Spermatophyta</taxon>
        <taxon>Magnoliopsida</taxon>
        <taxon>eudicotyledons</taxon>
        <taxon>Gunneridae</taxon>
        <taxon>Pentapetalae</taxon>
        <taxon>rosids</taxon>
        <taxon>malvids</taxon>
        <taxon>Brassicales</taxon>
        <taxon>Brassicaceae</taxon>
        <taxon>Brassiceae</taxon>
        <taxon>Brassica</taxon>
    </lineage>
</organism>
<protein>
    <submittedName>
        <fullName evidence="2">Uncharacterized protein</fullName>
    </submittedName>
</protein>
<evidence type="ECO:0000313" key="2">
    <source>
        <dbReference type="EMBL" id="KAG2330429.1"/>
    </source>
</evidence>
<sequence>ETDRHTPEPINRYSVITCRVQLPKIDVARLNAHQEQSKPSRNPPTAIMKKPTDIIDPMEIEKEKDGRVLRKRKEKVPKHLKRGVNEKELESFRKRVLRIPTEKPFEEAYFSHRLWMFFKETKETEEDIRRMFNQVRETMIRRIKLEKR</sequence>
<evidence type="ECO:0000313" key="3">
    <source>
        <dbReference type="Proteomes" id="UP000886595"/>
    </source>
</evidence>
<keyword evidence="3" id="KW-1185">Reference proteome</keyword>
<feature type="compositionally biased region" description="Basic and acidic residues" evidence="1">
    <location>
        <begin position="59"/>
        <end position="68"/>
    </location>
</feature>
<gene>
    <name evidence="2" type="ORF">Bca52824_001609</name>
</gene>
<dbReference type="EMBL" id="JAAMPC010000001">
    <property type="protein sequence ID" value="KAG2330429.1"/>
    <property type="molecule type" value="Genomic_DNA"/>
</dbReference>
<evidence type="ECO:0000256" key="1">
    <source>
        <dbReference type="SAM" id="MobiDB-lite"/>
    </source>
</evidence>
<feature type="region of interest" description="Disordered" evidence="1">
    <location>
        <begin position="31"/>
        <end position="68"/>
    </location>
</feature>
<proteinExistence type="predicted"/>
<accession>A0A8X8B9W6</accession>